<accession>A0A921IJY5</accession>
<reference evidence="2" key="2">
    <citation type="submission" date="2021-09" db="EMBL/GenBank/DDBJ databases">
        <authorList>
            <person name="Gilroy R."/>
        </authorList>
    </citation>
    <scope>NUCLEOTIDE SEQUENCE</scope>
    <source>
        <strain evidence="2">ChiBcec21-2208</strain>
    </source>
</reference>
<evidence type="ECO:0000259" key="1">
    <source>
        <dbReference type="Pfam" id="PF12728"/>
    </source>
</evidence>
<dbReference type="Proteomes" id="UP000782880">
    <property type="component" value="Unassembled WGS sequence"/>
</dbReference>
<dbReference type="Pfam" id="PF12728">
    <property type="entry name" value="HTH_17"/>
    <property type="match status" value="1"/>
</dbReference>
<evidence type="ECO:0000313" key="2">
    <source>
        <dbReference type="EMBL" id="HJG27158.1"/>
    </source>
</evidence>
<comment type="caution">
    <text evidence="2">The sequence shown here is derived from an EMBL/GenBank/DDBJ whole genome shotgun (WGS) entry which is preliminary data.</text>
</comment>
<reference evidence="2" key="1">
    <citation type="journal article" date="2021" name="PeerJ">
        <title>Extensive microbial diversity within the chicken gut microbiome revealed by metagenomics and culture.</title>
        <authorList>
            <person name="Gilroy R."/>
            <person name="Ravi A."/>
            <person name="Getino M."/>
            <person name="Pursley I."/>
            <person name="Horton D.L."/>
            <person name="Alikhan N.F."/>
            <person name="Baker D."/>
            <person name="Gharbi K."/>
            <person name="Hall N."/>
            <person name="Watson M."/>
            <person name="Adriaenssens E.M."/>
            <person name="Foster-Nyarko E."/>
            <person name="Jarju S."/>
            <person name="Secka A."/>
            <person name="Antonio M."/>
            <person name="Oren A."/>
            <person name="Chaudhuri R.R."/>
            <person name="La Ragione R."/>
            <person name="Hildebrand F."/>
            <person name="Pallen M.J."/>
        </authorList>
    </citation>
    <scope>NUCLEOTIDE SEQUENCE</scope>
    <source>
        <strain evidence="2">ChiBcec21-2208</strain>
    </source>
</reference>
<gene>
    <name evidence="2" type="ORF">K8V20_00705</name>
</gene>
<name>A0A921IJY5_9FIRM</name>
<feature type="domain" description="Helix-turn-helix" evidence="1">
    <location>
        <begin position="21"/>
        <end position="62"/>
    </location>
</feature>
<dbReference type="InterPro" id="IPR041657">
    <property type="entry name" value="HTH_17"/>
</dbReference>
<protein>
    <submittedName>
        <fullName evidence="2">Helix-turn-helix domain-containing protein</fullName>
    </submittedName>
</protein>
<proteinExistence type="predicted"/>
<dbReference type="EMBL" id="DYVE01000020">
    <property type="protein sequence ID" value="HJG27158.1"/>
    <property type="molecule type" value="Genomic_DNA"/>
</dbReference>
<sequence>MKATQQNLERCRKLFKDYPDLLTVSQLCEMLKFRSQTSIMRRIQQKRIPYYKDGRQYMIPKEWAIQYILSKDFEAHRNQLFLSDKSGT</sequence>
<evidence type="ECO:0000313" key="3">
    <source>
        <dbReference type="Proteomes" id="UP000782880"/>
    </source>
</evidence>
<dbReference type="AlphaFoldDB" id="A0A921IJY5"/>
<organism evidence="2 3">
    <name type="scientific">Subdoligranulum variabile</name>
    <dbReference type="NCBI Taxonomy" id="214851"/>
    <lineage>
        <taxon>Bacteria</taxon>
        <taxon>Bacillati</taxon>
        <taxon>Bacillota</taxon>
        <taxon>Clostridia</taxon>
        <taxon>Eubacteriales</taxon>
        <taxon>Oscillospiraceae</taxon>
        <taxon>Subdoligranulum</taxon>
    </lineage>
</organism>